<reference evidence="1" key="1">
    <citation type="submission" date="2023-04" db="EMBL/GenBank/DDBJ databases">
        <title>Ambrosiozyma monospora NBRC 10751.</title>
        <authorList>
            <person name="Ichikawa N."/>
            <person name="Sato H."/>
            <person name="Tonouchi N."/>
        </authorList>
    </citation>
    <scope>NUCLEOTIDE SEQUENCE</scope>
    <source>
        <strain evidence="1">NBRC 10751</strain>
    </source>
</reference>
<dbReference type="Proteomes" id="UP001165064">
    <property type="component" value="Unassembled WGS sequence"/>
</dbReference>
<protein>
    <submittedName>
        <fullName evidence="1">Unnamed protein product</fullName>
    </submittedName>
</protein>
<keyword evidence="2" id="KW-1185">Reference proteome</keyword>
<comment type="caution">
    <text evidence="1">The sequence shown here is derived from an EMBL/GenBank/DDBJ whole genome shotgun (WGS) entry which is preliminary data.</text>
</comment>
<evidence type="ECO:0000313" key="1">
    <source>
        <dbReference type="EMBL" id="GME85226.1"/>
    </source>
</evidence>
<proteinExistence type="predicted"/>
<organism evidence="1 2">
    <name type="scientific">Ambrosiozyma monospora</name>
    <name type="common">Yeast</name>
    <name type="synonym">Endomycopsis monosporus</name>
    <dbReference type="NCBI Taxonomy" id="43982"/>
    <lineage>
        <taxon>Eukaryota</taxon>
        <taxon>Fungi</taxon>
        <taxon>Dikarya</taxon>
        <taxon>Ascomycota</taxon>
        <taxon>Saccharomycotina</taxon>
        <taxon>Pichiomycetes</taxon>
        <taxon>Pichiales</taxon>
        <taxon>Pichiaceae</taxon>
        <taxon>Ambrosiozyma</taxon>
    </lineage>
</organism>
<dbReference type="EMBL" id="BSXS01006214">
    <property type="protein sequence ID" value="GME85226.1"/>
    <property type="molecule type" value="Genomic_DNA"/>
</dbReference>
<evidence type="ECO:0000313" key="2">
    <source>
        <dbReference type="Proteomes" id="UP001165064"/>
    </source>
</evidence>
<gene>
    <name evidence="1" type="ORF">Amon02_000746500</name>
</gene>
<name>A0ACB5TCK2_AMBMO</name>
<accession>A0ACB5TCK2</accession>
<sequence length="454" mass="48281">MKRVFQRLDPDVLDHTHKIPKIVPVSSSSGVASSSSSSAAVSGFQKGHHKSKSWAGSASGASSISSKQSNSRSKFNRSRANDRLPSLPPKDKPTTTAFASRSTTSSAYASGPLSPSLPPPPPSHLLKSPPSATVKHMLNMFDDDNNNNNNNNNNQIQSEPIPQRSTFLEVPMKLEDLVIPPRSPARLEHAPERSAVRDVNAKEEKTCAANANGHLPSIFERRAHARSSSLGVGYLDISLYSRDSIGSIRTLKNRTASAASTGTVGVSRAIDEVESDVDGGDADTIVSAHSGSRSFIKKSKSYGFNLSDKLSSRVNTCAKRSSLSMLRSIDNLSTSSLLGGSSSTSTSSAPRSRSNSNSMLTRKFSLSSVSSFKSKSKPAQIDNHLNQRGLVSSSRKSSFESVSSSSTNSSALNSDNVASSSSSTPQLTDSSTPFSTQSSTFSHLNSHESNLDDR</sequence>